<sequence>MKSKQHEYILKAFLNSSIPAVIRRSSPELMVIDSVIGGYCSQLIKRAKLISLKSSEIISKTEKAAFSELINQSTGMEKDELVVYYRLAILVEFILIQYREQHIPKNNA</sequence>
<proteinExistence type="predicted"/>
<name>D4MMZ0_9FIRM</name>
<evidence type="ECO:0000313" key="2">
    <source>
        <dbReference type="Proteomes" id="UP000007050"/>
    </source>
</evidence>
<reference evidence="1 2" key="1">
    <citation type="submission" date="2010-03" db="EMBL/GenBank/DDBJ databases">
        <title>The genome sequence of Eubacterium siraeum V10Sc8a.</title>
        <authorList>
            <consortium name="metaHIT consortium -- http://www.metahit.eu/"/>
            <person name="Pajon A."/>
            <person name="Turner K."/>
            <person name="Parkhill J."/>
            <person name="Duncan S."/>
            <person name="Flint H."/>
        </authorList>
    </citation>
    <scope>NUCLEOTIDE SEQUENCE [LARGE SCALE GENOMIC DNA]</scope>
    <source>
        <strain evidence="1 2">V10Sc8a</strain>
    </source>
</reference>
<dbReference type="EMBL" id="FP929059">
    <property type="protein sequence ID" value="CBL35123.1"/>
    <property type="molecule type" value="Genomic_DNA"/>
</dbReference>
<evidence type="ECO:0000313" key="1">
    <source>
        <dbReference type="EMBL" id="CBL35123.1"/>
    </source>
</evidence>
<dbReference type="BioCyc" id="ESIR717961:G136L-1908-MONOMER"/>
<reference evidence="1 2" key="2">
    <citation type="submission" date="2010-03" db="EMBL/GenBank/DDBJ databases">
        <authorList>
            <person name="Pajon A."/>
        </authorList>
    </citation>
    <scope>NUCLEOTIDE SEQUENCE [LARGE SCALE GENOMIC DNA]</scope>
    <source>
        <strain evidence="1 2">V10Sc8a</strain>
    </source>
</reference>
<dbReference type="Proteomes" id="UP000007050">
    <property type="component" value="Chromosome"/>
</dbReference>
<protein>
    <submittedName>
        <fullName evidence="1">Uncharacterized protein</fullName>
    </submittedName>
</protein>
<dbReference type="HOGENOM" id="CLU_2193063_0_0_9"/>
<dbReference type="KEGG" id="esr:ES1_22850"/>
<organism evidence="1 2">
    <name type="scientific">[Eubacterium] siraeum V10Sc8a</name>
    <dbReference type="NCBI Taxonomy" id="717961"/>
    <lineage>
        <taxon>Bacteria</taxon>
        <taxon>Bacillati</taxon>
        <taxon>Bacillota</taxon>
        <taxon>Clostridia</taxon>
        <taxon>Eubacteriales</taxon>
        <taxon>Oscillospiraceae</taxon>
        <taxon>Oscillospiraceae incertae sedis</taxon>
    </lineage>
</organism>
<dbReference type="AlphaFoldDB" id="D4MMZ0"/>
<gene>
    <name evidence="1" type="ORF">ES1_22850</name>
</gene>
<accession>D4MMZ0</accession>